<feature type="binding site" evidence="7">
    <location>
        <position position="57"/>
    </location>
    <ligand>
        <name>substrate</name>
    </ligand>
</feature>
<comment type="catalytic activity">
    <reaction evidence="7">
        <text>shikimate + ATP = 3-phosphoshikimate + ADP + H(+)</text>
        <dbReference type="Rhea" id="RHEA:13121"/>
        <dbReference type="ChEBI" id="CHEBI:15378"/>
        <dbReference type="ChEBI" id="CHEBI:30616"/>
        <dbReference type="ChEBI" id="CHEBI:36208"/>
        <dbReference type="ChEBI" id="CHEBI:145989"/>
        <dbReference type="ChEBI" id="CHEBI:456216"/>
        <dbReference type="EC" id="2.7.1.71"/>
    </reaction>
</comment>
<comment type="cofactor">
    <cofactor evidence="7">
        <name>Mg(2+)</name>
        <dbReference type="ChEBI" id="CHEBI:18420"/>
    </cofactor>
    <text evidence="7">Binds 1 Mg(2+) ion per subunit.</text>
</comment>
<keyword evidence="7" id="KW-0963">Cytoplasm</keyword>
<comment type="caution">
    <text evidence="7">Lacks conserved residue(s) required for the propagation of feature annotation.</text>
</comment>
<evidence type="ECO:0000256" key="7">
    <source>
        <dbReference type="HAMAP-Rule" id="MF_00109"/>
    </source>
</evidence>
<dbReference type="Pfam" id="PF01202">
    <property type="entry name" value="SKI"/>
    <property type="match status" value="1"/>
</dbReference>
<dbReference type="PANTHER" id="PTHR21087">
    <property type="entry name" value="SHIKIMATE KINASE"/>
    <property type="match status" value="1"/>
</dbReference>
<comment type="caution">
    <text evidence="8">The sequence shown here is derived from an EMBL/GenBank/DDBJ whole genome shotgun (WGS) entry which is preliminary data.</text>
</comment>
<keyword evidence="5 7" id="KW-0067">ATP-binding</keyword>
<keyword evidence="7" id="KW-0479">Metal-binding</keyword>
<keyword evidence="1 7" id="KW-0028">Amino-acid biosynthesis</keyword>
<name>A0A941HPE0_9CLOT</name>
<comment type="subcellular location">
    <subcellularLocation>
        <location evidence="7">Cytoplasm</location>
    </subcellularLocation>
</comment>
<sequence length="169" mass="19317">MKTLYLIGMPGSGKSALGEALAESLGRPFLDTDGEIARRTGRTAEEIIAQDGEEAFRRLEHALFQELQVQSSLVVSTGGGFPLFNDHMARMNEEALVLYLRFSPQTLWERLKEDRHRPLSDTWEKTEALYGRRKSIYETARLIYDGGEDFQENLKGILQLLKQYCPEEF</sequence>
<proteinExistence type="inferred from homology"/>
<dbReference type="PRINTS" id="PR01100">
    <property type="entry name" value="SHIKIMTKNASE"/>
</dbReference>
<evidence type="ECO:0000256" key="4">
    <source>
        <dbReference type="ARBA" id="ARBA00022777"/>
    </source>
</evidence>
<dbReference type="GO" id="GO:0008652">
    <property type="term" value="P:amino acid biosynthetic process"/>
    <property type="evidence" value="ECO:0007669"/>
    <property type="project" value="UniProtKB-KW"/>
</dbReference>
<dbReference type="EC" id="2.7.1.71" evidence="7"/>
<dbReference type="EMBL" id="JAGSCS010000001">
    <property type="protein sequence ID" value="MBR0574960.1"/>
    <property type="molecule type" value="Genomic_DNA"/>
</dbReference>
<feature type="binding site" evidence="7">
    <location>
        <position position="79"/>
    </location>
    <ligand>
        <name>substrate</name>
    </ligand>
</feature>
<keyword evidence="9" id="KW-1185">Reference proteome</keyword>
<dbReference type="GO" id="GO:0005829">
    <property type="term" value="C:cytosol"/>
    <property type="evidence" value="ECO:0007669"/>
    <property type="project" value="TreeGrafter"/>
</dbReference>
<comment type="pathway">
    <text evidence="7">Metabolic intermediate biosynthesis; chorismate biosynthesis; chorismate from D-erythrose 4-phosphate and phosphoenolpyruvate: step 5/7.</text>
</comment>
<dbReference type="AlphaFoldDB" id="A0A941HPE0"/>
<protein>
    <recommendedName>
        <fullName evidence="7">Shikimate kinase</fullName>
        <shortName evidence="7">SK</shortName>
        <ecNumber evidence="7">2.7.1.71</ecNumber>
    </recommendedName>
</protein>
<organism evidence="8 9">
    <name type="scientific">Proteiniclasticum sediminis</name>
    <dbReference type="NCBI Taxonomy" id="2804028"/>
    <lineage>
        <taxon>Bacteria</taxon>
        <taxon>Bacillati</taxon>
        <taxon>Bacillota</taxon>
        <taxon>Clostridia</taxon>
        <taxon>Eubacteriales</taxon>
        <taxon>Clostridiaceae</taxon>
        <taxon>Proteiniclasticum</taxon>
    </lineage>
</organism>
<dbReference type="Gene3D" id="3.40.50.300">
    <property type="entry name" value="P-loop containing nucleotide triphosphate hydrolases"/>
    <property type="match status" value="1"/>
</dbReference>
<keyword evidence="7" id="KW-0460">Magnesium</keyword>
<comment type="function">
    <text evidence="7">Catalyzes the specific phosphorylation of the 3-hydroxyl group of shikimic acid using ATP as a cosubstrate.</text>
</comment>
<keyword evidence="4 7" id="KW-0418">Kinase</keyword>
<dbReference type="GO" id="GO:0004765">
    <property type="term" value="F:shikimate kinase activity"/>
    <property type="evidence" value="ECO:0007669"/>
    <property type="project" value="UniProtKB-UniRule"/>
</dbReference>
<dbReference type="InterPro" id="IPR000623">
    <property type="entry name" value="Shikimate_kinase/TSH1"/>
</dbReference>
<accession>A0A941HPE0</accession>
<feature type="binding site" evidence="7">
    <location>
        <position position="133"/>
    </location>
    <ligand>
        <name>substrate</name>
    </ligand>
</feature>
<evidence type="ECO:0000256" key="1">
    <source>
        <dbReference type="ARBA" id="ARBA00022605"/>
    </source>
</evidence>
<keyword evidence="6 7" id="KW-0057">Aromatic amino acid biosynthesis</keyword>
<evidence type="ECO:0000256" key="5">
    <source>
        <dbReference type="ARBA" id="ARBA00022840"/>
    </source>
</evidence>
<feature type="binding site" evidence="7">
    <location>
        <position position="15"/>
    </location>
    <ligand>
        <name>Mg(2+)</name>
        <dbReference type="ChEBI" id="CHEBI:18420"/>
    </ligand>
</feature>
<dbReference type="GO" id="GO:0000287">
    <property type="term" value="F:magnesium ion binding"/>
    <property type="evidence" value="ECO:0007669"/>
    <property type="project" value="UniProtKB-UniRule"/>
</dbReference>
<comment type="subunit">
    <text evidence="7">Monomer.</text>
</comment>
<comment type="similarity">
    <text evidence="7">Belongs to the shikimate kinase family.</text>
</comment>
<dbReference type="GO" id="GO:0009423">
    <property type="term" value="P:chorismate biosynthetic process"/>
    <property type="evidence" value="ECO:0007669"/>
    <property type="project" value="UniProtKB-UniRule"/>
</dbReference>
<dbReference type="RefSeq" id="WP_211799469.1">
    <property type="nucleotide sequence ID" value="NZ_JAGSCS010000001.1"/>
</dbReference>
<feature type="binding site" evidence="7">
    <location>
        <begin position="11"/>
        <end position="16"/>
    </location>
    <ligand>
        <name>ATP</name>
        <dbReference type="ChEBI" id="CHEBI:30616"/>
    </ligand>
</feature>
<dbReference type="CDD" id="cd00464">
    <property type="entry name" value="SK"/>
    <property type="match status" value="1"/>
</dbReference>
<dbReference type="Proteomes" id="UP000675379">
    <property type="component" value="Unassembled WGS sequence"/>
</dbReference>
<dbReference type="GO" id="GO:0005524">
    <property type="term" value="F:ATP binding"/>
    <property type="evidence" value="ECO:0007669"/>
    <property type="project" value="UniProtKB-UniRule"/>
</dbReference>
<dbReference type="HAMAP" id="MF_00109">
    <property type="entry name" value="Shikimate_kinase"/>
    <property type="match status" value="1"/>
</dbReference>
<dbReference type="PANTHER" id="PTHR21087:SF16">
    <property type="entry name" value="SHIKIMATE KINASE 1, CHLOROPLASTIC"/>
    <property type="match status" value="1"/>
</dbReference>
<evidence type="ECO:0000256" key="3">
    <source>
        <dbReference type="ARBA" id="ARBA00022741"/>
    </source>
</evidence>
<dbReference type="InterPro" id="IPR031322">
    <property type="entry name" value="Shikimate/glucono_kinase"/>
</dbReference>
<evidence type="ECO:0000313" key="8">
    <source>
        <dbReference type="EMBL" id="MBR0574960.1"/>
    </source>
</evidence>
<dbReference type="GO" id="GO:0009073">
    <property type="term" value="P:aromatic amino acid family biosynthetic process"/>
    <property type="evidence" value="ECO:0007669"/>
    <property type="project" value="UniProtKB-KW"/>
</dbReference>
<evidence type="ECO:0000256" key="2">
    <source>
        <dbReference type="ARBA" id="ARBA00022679"/>
    </source>
</evidence>
<feature type="binding site" evidence="7">
    <location>
        <position position="33"/>
    </location>
    <ligand>
        <name>substrate</name>
    </ligand>
</feature>
<reference evidence="8" key="1">
    <citation type="submission" date="2021-04" db="EMBL/GenBank/DDBJ databases">
        <title>Proteiniclasticum sedimins sp. nov., an obligate anaerobic bacterium isolated from anaerobic sludge.</title>
        <authorList>
            <person name="Liu J."/>
        </authorList>
    </citation>
    <scope>NUCLEOTIDE SEQUENCE</scope>
    <source>
        <strain evidence="8">BAD-10</strain>
    </source>
</reference>
<evidence type="ECO:0000256" key="6">
    <source>
        <dbReference type="ARBA" id="ARBA00023141"/>
    </source>
</evidence>
<keyword evidence="2 7" id="KW-0808">Transferase</keyword>
<feature type="binding site" evidence="7">
    <location>
        <position position="117"/>
    </location>
    <ligand>
        <name>ATP</name>
        <dbReference type="ChEBI" id="CHEBI:30616"/>
    </ligand>
</feature>
<dbReference type="InterPro" id="IPR027417">
    <property type="entry name" value="P-loop_NTPase"/>
</dbReference>
<dbReference type="SUPFAM" id="SSF52540">
    <property type="entry name" value="P-loop containing nucleoside triphosphate hydrolases"/>
    <property type="match status" value="1"/>
</dbReference>
<evidence type="ECO:0000313" key="9">
    <source>
        <dbReference type="Proteomes" id="UP000675379"/>
    </source>
</evidence>
<gene>
    <name evidence="7" type="primary">aroK</name>
    <name evidence="8" type="ORF">KCG48_01265</name>
</gene>
<keyword evidence="3 7" id="KW-0547">Nucleotide-binding</keyword>